<dbReference type="AlphaFoldDB" id="A0A1X7V6N9"/>
<protein>
    <submittedName>
        <fullName evidence="2">Uncharacterized protein</fullName>
    </submittedName>
</protein>
<evidence type="ECO:0000313" key="2">
    <source>
        <dbReference type="EnsemblMetazoa" id="Aqu2.1.35950_001"/>
    </source>
</evidence>
<feature type="region of interest" description="Disordered" evidence="1">
    <location>
        <begin position="1"/>
        <end position="26"/>
    </location>
</feature>
<dbReference type="EnsemblMetazoa" id="Aqu2.1.35950_001">
    <property type="protein sequence ID" value="Aqu2.1.35950_001"/>
    <property type="gene ID" value="Aqu2.1.35950"/>
</dbReference>
<dbReference type="InParanoid" id="A0A1X7V6N9"/>
<feature type="compositionally biased region" description="Polar residues" evidence="1">
    <location>
        <begin position="15"/>
        <end position="26"/>
    </location>
</feature>
<reference evidence="2" key="1">
    <citation type="submission" date="2017-05" db="UniProtKB">
        <authorList>
            <consortium name="EnsemblMetazoa"/>
        </authorList>
    </citation>
    <scope>IDENTIFICATION</scope>
</reference>
<name>A0A1X7V6N9_AMPQE</name>
<proteinExistence type="predicted"/>
<evidence type="ECO:0000256" key="1">
    <source>
        <dbReference type="SAM" id="MobiDB-lite"/>
    </source>
</evidence>
<accession>A0A1X7V6N9</accession>
<organism evidence="2">
    <name type="scientific">Amphimedon queenslandica</name>
    <name type="common">Sponge</name>
    <dbReference type="NCBI Taxonomy" id="400682"/>
    <lineage>
        <taxon>Eukaryota</taxon>
        <taxon>Metazoa</taxon>
        <taxon>Porifera</taxon>
        <taxon>Demospongiae</taxon>
        <taxon>Heteroscleromorpha</taxon>
        <taxon>Haplosclerida</taxon>
        <taxon>Niphatidae</taxon>
        <taxon>Amphimedon</taxon>
    </lineage>
</organism>
<sequence length="26" mass="2929">MTLTSLTTRKDNANLMKQTLTESPSF</sequence>